<proteinExistence type="inferred from homology"/>
<dbReference type="Gene3D" id="3.30.2350.10">
    <property type="entry name" value="Pseudouridine synthase"/>
    <property type="match status" value="1"/>
</dbReference>
<reference evidence="3" key="1">
    <citation type="submission" date="2021-02" db="EMBL/GenBank/DDBJ databases">
        <authorList>
            <person name="Nowell W R."/>
        </authorList>
    </citation>
    <scope>NUCLEOTIDE SEQUENCE</scope>
    <source>
        <strain evidence="3">Ploen Becks lab</strain>
    </source>
</reference>
<gene>
    <name evidence="3" type="ORF">OXX778_LOCUS2137</name>
</gene>
<dbReference type="GO" id="GO:0001522">
    <property type="term" value="P:pseudouridine synthesis"/>
    <property type="evidence" value="ECO:0007669"/>
    <property type="project" value="InterPro"/>
</dbReference>
<dbReference type="InterPro" id="IPR002501">
    <property type="entry name" value="PsdUridine_synth_N"/>
</dbReference>
<dbReference type="Proteomes" id="UP000663879">
    <property type="component" value="Unassembled WGS sequence"/>
</dbReference>
<dbReference type="GO" id="GO:0003723">
    <property type="term" value="F:RNA binding"/>
    <property type="evidence" value="ECO:0007669"/>
    <property type="project" value="InterPro"/>
</dbReference>
<dbReference type="GO" id="GO:0009982">
    <property type="term" value="F:pseudouridine synthase activity"/>
    <property type="evidence" value="ECO:0007669"/>
    <property type="project" value="InterPro"/>
</dbReference>
<name>A0A813MLB9_9BILA</name>
<evidence type="ECO:0000259" key="2">
    <source>
        <dbReference type="Pfam" id="PF01509"/>
    </source>
</evidence>
<evidence type="ECO:0000256" key="1">
    <source>
        <dbReference type="ARBA" id="ARBA00008999"/>
    </source>
</evidence>
<comment type="caution">
    <text evidence="3">The sequence shown here is derived from an EMBL/GenBank/DDBJ whole genome shotgun (WGS) entry which is preliminary data.</text>
</comment>
<protein>
    <recommendedName>
        <fullName evidence="2">Pseudouridine synthase II N-terminal domain-containing protein</fullName>
    </recommendedName>
</protein>
<feature type="domain" description="Pseudouridine synthase II N-terminal" evidence="2">
    <location>
        <begin position="122"/>
        <end position="225"/>
    </location>
</feature>
<dbReference type="PANTHER" id="PTHR13195:SF0">
    <property type="entry name" value="PSEUDOURIDYLATE SYNTHASE TRUB2, MITOCHONDRIAL"/>
    <property type="match status" value="1"/>
</dbReference>
<comment type="similarity">
    <text evidence="1">Belongs to the pseudouridine synthase TruB family.</text>
</comment>
<dbReference type="InterPro" id="IPR039048">
    <property type="entry name" value="Trub2"/>
</dbReference>
<dbReference type="OrthoDB" id="9995526at2759"/>
<dbReference type="PANTHER" id="PTHR13195">
    <property type="entry name" value="PSEUDOURIDINE SYNTHASE-RELATED"/>
    <property type="match status" value="1"/>
</dbReference>
<dbReference type="GO" id="GO:0006396">
    <property type="term" value="P:RNA processing"/>
    <property type="evidence" value="ECO:0007669"/>
    <property type="project" value="InterPro"/>
</dbReference>
<dbReference type="SUPFAM" id="SSF55120">
    <property type="entry name" value="Pseudouridine synthase"/>
    <property type="match status" value="1"/>
</dbReference>
<keyword evidence="4" id="KW-1185">Reference proteome</keyword>
<organism evidence="3 4">
    <name type="scientific">Brachionus calyciflorus</name>
    <dbReference type="NCBI Taxonomy" id="104777"/>
    <lineage>
        <taxon>Eukaryota</taxon>
        <taxon>Metazoa</taxon>
        <taxon>Spiralia</taxon>
        <taxon>Gnathifera</taxon>
        <taxon>Rotifera</taxon>
        <taxon>Eurotatoria</taxon>
        <taxon>Monogononta</taxon>
        <taxon>Pseudotrocha</taxon>
        <taxon>Ploima</taxon>
        <taxon>Brachionidae</taxon>
        <taxon>Brachionus</taxon>
    </lineage>
</organism>
<dbReference type="EMBL" id="CAJNOC010000158">
    <property type="protein sequence ID" value="CAF0720737.1"/>
    <property type="molecule type" value="Genomic_DNA"/>
</dbReference>
<dbReference type="Pfam" id="PF01509">
    <property type="entry name" value="TruB_N"/>
    <property type="match status" value="1"/>
</dbReference>
<dbReference type="InterPro" id="IPR020103">
    <property type="entry name" value="PsdUridine_synth_cat_dom_sf"/>
</dbReference>
<accession>A0A813MLB9</accession>
<sequence>MGVSTKLVHPDSLFKNLSGFFALYKPPDLNLINVLREMKFAFVKGTNESWNGNQKKIVKVTDNEITLENDITSNFNCSGYRYIRKDFKIDFLHPISEFNSGIIVGSVNTDKGYKIEKKPLIKAYHIKGRLGILTNDNTNRGSLIERATYTHVNRSKMDRMMSSIQSVYQREILKNPTNVLGISEETYEEASKGIIIPKSTKTPPQIYDIKCIEFDRPFFKIEIQTINESESFLINLIHSIGLRLRTYAICVQIRRIKYGPIDLNSNCLLQNEWKEFNKILENLKETNKTFQIKKFV</sequence>
<dbReference type="AlphaFoldDB" id="A0A813MLB9"/>
<evidence type="ECO:0000313" key="4">
    <source>
        <dbReference type="Proteomes" id="UP000663879"/>
    </source>
</evidence>
<evidence type="ECO:0000313" key="3">
    <source>
        <dbReference type="EMBL" id="CAF0720737.1"/>
    </source>
</evidence>